<dbReference type="PANTHER" id="PTHR10357">
    <property type="entry name" value="ALPHA-AMYLASE FAMILY MEMBER"/>
    <property type="match status" value="1"/>
</dbReference>
<name>K6WI59_9ACTN</name>
<dbReference type="STRING" id="1108045.GORHZ_150_00090"/>
<evidence type="ECO:0000256" key="1">
    <source>
        <dbReference type="ARBA" id="ARBA00022801"/>
    </source>
</evidence>
<dbReference type="GO" id="GO:0005975">
    <property type="term" value="P:carbohydrate metabolic process"/>
    <property type="evidence" value="ECO:0007669"/>
    <property type="project" value="InterPro"/>
</dbReference>
<evidence type="ECO:0000256" key="3">
    <source>
        <dbReference type="SAM" id="MobiDB-lite"/>
    </source>
</evidence>
<comment type="caution">
    <text evidence="5">The sequence shown here is derived from an EMBL/GenBank/DDBJ whole genome shotgun (WGS) entry which is preliminary data.</text>
</comment>
<dbReference type="AlphaFoldDB" id="K6WI59"/>
<feature type="domain" description="Glycosyl hydrolase family 13 catalytic" evidence="4">
    <location>
        <begin position="15"/>
        <end position="349"/>
    </location>
</feature>
<evidence type="ECO:0000256" key="2">
    <source>
        <dbReference type="ARBA" id="ARBA00023295"/>
    </source>
</evidence>
<dbReference type="Proteomes" id="UP000008363">
    <property type="component" value="Unassembled WGS sequence"/>
</dbReference>
<dbReference type="InterPro" id="IPR017853">
    <property type="entry name" value="GH"/>
</dbReference>
<protein>
    <submittedName>
        <fullName evidence="5">Putative maltogenic alpha-amylase</fullName>
    </submittedName>
</protein>
<dbReference type="eggNOG" id="COG0366">
    <property type="taxonomic scope" value="Bacteria"/>
</dbReference>
<evidence type="ECO:0000313" key="6">
    <source>
        <dbReference type="Proteomes" id="UP000008363"/>
    </source>
</evidence>
<keyword evidence="2" id="KW-0326">Glycosidase</keyword>
<dbReference type="SUPFAM" id="SSF51445">
    <property type="entry name" value="(Trans)glycosidases"/>
    <property type="match status" value="1"/>
</dbReference>
<organism evidence="5 6">
    <name type="scientific">Gordonia rhizosphera NBRC 16068</name>
    <dbReference type="NCBI Taxonomy" id="1108045"/>
    <lineage>
        <taxon>Bacteria</taxon>
        <taxon>Bacillati</taxon>
        <taxon>Actinomycetota</taxon>
        <taxon>Actinomycetes</taxon>
        <taxon>Mycobacteriales</taxon>
        <taxon>Gordoniaceae</taxon>
        <taxon>Gordonia</taxon>
    </lineage>
</organism>
<dbReference type="Gene3D" id="3.20.20.80">
    <property type="entry name" value="Glycosidases"/>
    <property type="match status" value="1"/>
</dbReference>
<evidence type="ECO:0000313" key="5">
    <source>
        <dbReference type="EMBL" id="GAB91812.1"/>
    </source>
</evidence>
<dbReference type="SMART" id="SM00642">
    <property type="entry name" value="Aamy"/>
    <property type="match status" value="1"/>
</dbReference>
<keyword evidence="6" id="KW-1185">Reference proteome</keyword>
<dbReference type="GO" id="GO:0016853">
    <property type="term" value="F:isomerase activity"/>
    <property type="evidence" value="ECO:0007669"/>
    <property type="project" value="UniProtKB-KW"/>
</dbReference>
<dbReference type="PANTHER" id="PTHR10357:SF210">
    <property type="entry name" value="MALTODEXTRIN GLUCOSIDASE"/>
    <property type="match status" value="1"/>
</dbReference>
<keyword evidence="1" id="KW-0378">Hydrolase</keyword>
<evidence type="ECO:0000259" key="4">
    <source>
        <dbReference type="SMART" id="SM00642"/>
    </source>
</evidence>
<accession>K6WI59</accession>
<dbReference type="EMBL" id="BAHC01000150">
    <property type="protein sequence ID" value="GAB91812.1"/>
    <property type="molecule type" value="Genomic_DNA"/>
</dbReference>
<dbReference type="GO" id="GO:0016798">
    <property type="term" value="F:hydrolase activity, acting on glycosyl bonds"/>
    <property type="evidence" value="ECO:0007669"/>
    <property type="project" value="UniProtKB-KW"/>
</dbReference>
<proteinExistence type="predicted"/>
<dbReference type="Pfam" id="PF00128">
    <property type="entry name" value="Alpha-amylase"/>
    <property type="match status" value="2"/>
</dbReference>
<dbReference type="InterPro" id="IPR006047">
    <property type="entry name" value="GH13_cat_dom"/>
</dbReference>
<feature type="region of interest" description="Disordered" evidence="3">
    <location>
        <begin position="314"/>
        <end position="334"/>
    </location>
</feature>
<reference evidence="5 6" key="1">
    <citation type="submission" date="2012-08" db="EMBL/GenBank/DDBJ databases">
        <title>Whole genome shotgun sequence of Gordonia rhizosphera NBRC 16068.</title>
        <authorList>
            <person name="Takarada H."/>
            <person name="Isaki S."/>
            <person name="Hosoyama A."/>
            <person name="Tsuchikane K."/>
            <person name="Katsumata H."/>
            <person name="Baba S."/>
            <person name="Ohji S."/>
            <person name="Yamazaki S."/>
            <person name="Fujita N."/>
        </authorList>
    </citation>
    <scope>NUCLEOTIDE SEQUENCE [LARGE SCALE GENOMIC DNA]</scope>
    <source>
        <strain evidence="5 6">NBRC 16068</strain>
    </source>
</reference>
<gene>
    <name evidence="5" type="ORF">GORHZ_150_00090</name>
</gene>
<sequence length="427" mass="47511">MVTEPDWVASSIWWHVYPLGALGADTTGRDRRPGRSLLALVDWLDHVIRLGANGLALGPIFQSTSHGYDTIDHFVVDDRIGTADDLTHLIEQCHRRGIRVMFDGVFNHVGAGHPLVAEPHSAVESGWARRDPRTGGLRTFEGHSHLVELDHRNPAVADMVGEIICHWLGRGIDGWRLDAAYAVPQEFWRHVIPAVKDRFPQAYLVGEVIHGDYADDISATGMDSVTQYELWKAVWSSITDANMHELAWALQRHNTMLDTFVPWTFVGNHDVTRIATTLADHHPQLATVLLATLPGTPAVYYGDELGWTGVKEEREGGDDAIRPELPPSAPTDADLPSEYRLHQRLIGIRRRYPRIHATRVVVEDVRQGLLRYRLPLDDGPDLVVALNANDHPAGTQIGAATRIDSDAAHQEGDMLQLEPGGWWIGET</sequence>